<reference evidence="2 3" key="1">
    <citation type="journal article" date="2019" name="Int. J. Syst. Evol. Microbiol.">
        <title>The Global Catalogue of Microorganisms (GCM) 10K type strain sequencing project: providing services to taxonomists for standard genome sequencing and annotation.</title>
        <authorList>
            <consortium name="The Broad Institute Genomics Platform"/>
            <consortium name="The Broad Institute Genome Sequencing Center for Infectious Disease"/>
            <person name="Wu L."/>
            <person name="Ma J."/>
        </authorList>
    </citation>
    <scope>NUCLEOTIDE SEQUENCE [LARGE SCALE GENOMIC DNA]</scope>
    <source>
        <strain evidence="2 3">JCM 16021</strain>
    </source>
</reference>
<dbReference type="InterPro" id="IPR025989">
    <property type="entry name" value="Virulence_F_dom"/>
</dbReference>
<proteinExistence type="predicted"/>
<dbReference type="Proteomes" id="UP001500575">
    <property type="component" value="Unassembled WGS sequence"/>
</dbReference>
<gene>
    <name evidence="2" type="ORF">GCM10009843_05340</name>
</gene>
<keyword evidence="3" id="KW-1185">Reference proteome</keyword>
<feature type="domain" description="Virulence factor" evidence="1">
    <location>
        <begin position="8"/>
        <end position="89"/>
    </location>
</feature>
<dbReference type="RefSeq" id="WP_344302063.1">
    <property type="nucleotide sequence ID" value="NZ_BAAAQQ010000002.1"/>
</dbReference>
<evidence type="ECO:0000313" key="3">
    <source>
        <dbReference type="Proteomes" id="UP001500575"/>
    </source>
</evidence>
<dbReference type="EMBL" id="BAAAQQ010000002">
    <property type="protein sequence ID" value="GAA2115703.1"/>
    <property type="molecule type" value="Genomic_DNA"/>
</dbReference>
<comment type="caution">
    <text evidence="2">The sequence shown here is derived from an EMBL/GenBank/DDBJ whole genome shotgun (WGS) entry which is preliminary data.</text>
</comment>
<evidence type="ECO:0000313" key="2">
    <source>
        <dbReference type="EMBL" id="GAA2115703.1"/>
    </source>
</evidence>
<protein>
    <recommendedName>
        <fullName evidence="1">Virulence factor domain-containing protein</fullName>
    </recommendedName>
</protein>
<sequence length="100" mass="10966">MTEYQVTHWRELPSLVVARDGDATTKAPLAQRFQEAIDEAAMRLGAVGSDAYLEGWTRGDWTPADGAPAQVCERVVADLEADWSEERVTAYLDELGPAAE</sequence>
<name>A0ABN2XR31_9ACTN</name>
<organism evidence="2 3">
    <name type="scientific">Nocardioides bigeumensis</name>
    <dbReference type="NCBI Taxonomy" id="433657"/>
    <lineage>
        <taxon>Bacteria</taxon>
        <taxon>Bacillati</taxon>
        <taxon>Actinomycetota</taxon>
        <taxon>Actinomycetes</taxon>
        <taxon>Propionibacteriales</taxon>
        <taxon>Nocardioidaceae</taxon>
        <taxon>Nocardioides</taxon>
    </lineage>
</organism>
<dbReference type="Pfam" id="PF13769">
    <property type="entry name" value="Virulence_fact"/>
    <property type="match status" value="1"/>
</dbReference>
<evidence type="ECO:0000259" key="1">
    <source>
        <dbReference type="Pfam" id="PF13769"/>
    </source>
</evidence>
<accession>A0ABN2XR31</accession>